<proteinExistence type="predicted"/>
<dbReference type="PANTHER" id="PTHR12138:SF152">
    <property type="entry name" value="C2H2-TYPE DOMAIN-CONTAINING PROTEIN"/>
    <property type="match status" value="1"/>
</dbReference>
<sequence length="100" mass="10837">MMCSQLTATSACQAQAILPPWASRVAGTTGAHHHIWLYFLVFLLETGSCYIAQAGLELLSSSNPPALASRSAGIIGMNHRTWPFPAFFILPGVCLRKFTD</sequence>
<keyword evidence="1" id="KW-0472">Membrane</keyword>
<dbReference type="PANTHER" id="PTHR12138">
    <property type="entry name" value="PRIMATE-EXPANDED PROTEIN FAMILY"/>
    <property type="match status" value="1"/>
</dbReference>
<keyword evidence="1" id="KW-1133">Transmembrane helix</keyword>
<dbReference type="VEuPathDB" id="HostDB:ENSMMUG00000051192"/>
<keyword evidence="3" id="KW-1185">Reference proteome</keyword>
<dbReference type="GeneTree" id="ENSGT01150000286943"/>
<evidence type="ECO:0000313" key="2">
    <source>
        <dbReference type="Ensembl" id="ENSMMUP00000080250.1"/>
    </source>
</evidence>
<protein>
    <submittedName>
        <fullName evidence="2">Uncharacterized protein</fullName>
    </submittedName>
</protein>
<dbReference type="PRINTS" id="PR02045">
    <property type="entry name" value="F138DOMAIN"/>
</dbReference>
<dbReference type="Ensembl" id="ENSMMUT00000100040.1">
    <property type="protein sequence ID" value="ENSMMUP00000080250.1"/>
    <property type="gene ID" value="ENSMMUG00000051192.1"/>
</dbReference>
<reference evidence="2" key="2">
    <citation type="submission" date="2019-01" db="EMBL/GenBank/DDBJ databases">
        <authorList>
            <person name="Graves T."/>
            <person name="Eichler E.E."/>
            <person name="Wilson R.K."/>
        </authorList>
    </citation>
    <scope>NUCLEOTIDE SEQUENCE [LARGE SCALE GENOMIC DNA]</scope>
    <source>
        <strain evidence="2">17573</strain>
    </source>
</reference>
<keyword evidence="1" id="KW-0812">Transmembrane</keyword>
<dbReference type="InParanoid" id="A0A5F8AQM6"/>
<accession>A0A5F8AQM6</accession>
<reference evidence="2" key="4">
    <citation type="submission" date="2025-09" db="UniProtKB">
        <authorList>
            <consortium name="Ensembl"/>
        </authorList>
    </citation>
    <scope>IDENTIFICATION</scope>
    <source>
        <strain evidence="2">17573</strain>
    </source>
</reference>
<reference evidence="3" key="1">
    <citation type="journal article" date="2007" name="Science">
        <title>Evolutionary and biomedical insights from the rhesus macaque genome.</title>
        <authorList>
            <person name="Gibbs R.A."/>
            <person name="Rogers J."/>
            <person name="Katze M.G."/>
            <person name="Bumgarner R."/>
            <person name="Weinstock G.M."/>
            <person name="Mardis E.R."/>
            <person name="Remington K.A."/>
            <person name="Strausberg R.L."/>
            <person name="Venter J.C."/>
            <person name="Wilson R.K."/>
            <person name="Batzer M.A."/>
            <person name="Bustamante C.D."/>
            <person name="Eichler E.E."/>
            <person name="Hahn M.W."/>
            <person name="Hardison R.C."/>
            <person name="Makova K.D."/>
            <person name="Miller W."/>
            <person name="Milosavljevic A."/>
            <person name="Palermo R.E."/>
            <person name="Siepel A."/>
            <person name="Sikela J.M."/>
            <person name="Attaway T."/>
            <person name="Bell S."/>
            <person name="Bernard K.E."/>
            <person name="Buhay C.J."/>
            <person name="Chandrabose M.N."/>
            <person name="Dao M."/>
            <person name="Davis C."/>
            <person name="Delehaunty K.D."/>
            <person name="Ding Y."/>
            <person name="Dinh H.H."/>
            <person name="Dugan-Rocha S."/>
            <person name="Fulton L.A."/>
            <person name="Gabisi R.A."/>
            <person name="Garner T.T."/>
            <person name="Godfrey J."/>
            <person name="Hawes A.C."/>
            <person name="Hernandez J."/>
            <person name="Hines S."/>
            <person name="Holder M."/>
            <person name="Hume J."/>
            <person name="Jhangiani S.N."/>
            <person name="Joshi V."/>
            <person name="Khan Z.M."/>
            <person name="Kirkness E.F."/>
            <person name="Cree A."/>
            <person name="Fowler R.G."/>
            <person name="Lee S."/>
            <person name="Lewis L.R."/>
            <person name="Li Z."/>
            <person name="Liu Y.-S."/>
            <person name="Moore S.M."/>
            <person name="Muzny D."/>
            <person name="Nazareth L.V."/>
            <person name="Ngo D.N."/>
            <person name="Okwuonu G.O."/>
            <person name="Pai G."/>
            <person name="Parker D."/>
            <person name="Paul H.A."/>
            <person name="Pfannkoch C."/>
            <person name="Pohl C.S."/>
            <person name="Rogers Y.-H.C."/>
            <person name="Ruiz S.J."/>
            <person name="Sabo A."/>
            <person name="Santibanez J."/>
            <person name="Schneider B.W."/>
            <person name="Smith S.M."/>
            <person name="Sodergren E."/>
            <person name="Svatek A.F."/>
            <person name="Utterback T.R."/>
            <person name="Vattathil S."/>
            <person name="Warren W."/>
            <person name="White C.S."/>
            <person name="Chinwalla A.T."/>
            <person name="Feng Y."/>
            <person name="Halpern A.L."/>
            <person name="Hillier L.W."/>
            <person name="Huang X."/>
            <person name="Minx P."/>
            <person name="Nelson J.O."/>
            <person name="Pepin K.H."/>
            <person name="Qin X."/>
            <person name="Sutton G.G."/>
            <person name="Venter E."/>
            <person name="Walenz B.P."/>
            <person name="Wallis J.W."/>
            <person name="Worley K.C."/>
            <person name="Yang S.-P."/>
            <person name="Jones S.M."/>
            <person name="Marra M.A."/>
            <person name="Rocchi M."/>
            <person name="Schein J.E."/>
            <person name="Baertsch R."/>
            <person name="Clarke L."/>
            <person name="Csuros M."/>
            <person name="Glasscock J."/>
            <person name="Harris R.A."/>
            <person name="Havlak P."/>
            <person name="Jackson A.R."/>
            <person name="Jiang H."/>
            <person name="Liu Y."/>
            <person name="Messina D.N."/>
            <person name="Shen Y."/>
            <person name="Song H.X.-Z."/>
            <person name="Wylie T."/>
            <person name="Zhang L."/>
            <person name="Birney E."/>
            <person name="Han K."/>
            <person name="Konkel M.K."/>
            <person name="Lee J."/>
            <person name="Smit A.F.A."/>
            <person name="Ullmer B."/>
            <person name="Wang H."/>
            <person name="Xing J."/>
            <person name="Burhans R."/>
            <person name="Cheng Z."/>
            <person name="Karro J.E."/>
            <person name="Ma J."/>
            <person name="Raney B."/>
            <person name="She X."/>
            <person name="Cox M.J."/>
            <person name="Demuth J.P."/>
            <person name="Dumas L.J."/>
            <person name="Han S.-G."/>
            <person name="Hopkins J."/>
            <person name="Karimpour-Fard A."/>
            <person name="Kim Y.H."/>
            <person name="Pollack J.R."/>
            <person name="Vinar T."/>
            <person name="Addo-Quaye C."/>
            <person name="Degenhardt J."/>
            <person name="Denby A."/>
            <person name="Hubisz M.J."/>
            <person name="Indap A."/>
            <person name="Kosiol C."/>
            <person name="Lahn B.T."/>
            <person name="Lawson H.A."/>
            <person name="Marklein A."/>
            <person name="Nielsen R."/>
            <person name="Vallender E.J."/>
            <person name="Clark A.G."/>
            <person name="Ferguson B."/>
            <person name="Hernandez R.D."/>
            <person name="Hirani K."/>
            <person name="Kehrer-Sawatzki H."/>
            <person name="Kolb J."/>
            <person name="Patil S."/>
            <person name="Pu L.-L."/>
            <person name="Ren Y."/>
            <person name="Smith D.G."/>
            <person name="Wheeler D.A."/>
            <person name="Schenck I."/>
            <person name="Ball E.V."/>
            <person name="Chen R."/>
            <person name="Cooper D.N."/>
            <person name="Giardine B."/>
            <person name="Hsu F."/>
            <person name="Kent W.J."/>
            <person name="Lesk A."/>
            <person name="Nelson D.L."/>
            <person name="O'brien W.E."/>
            <person name="Pruefer K."/>
            <person name="Stenson P.D."/>
            <person name="Wallace J.C."/>
            <person name="Ke H."/>
            <person name="Liu X.-M."/>
            <person name="Wang P."/>
            <person name="Xiang A.P."/>
            <person name="Yang F."/>
            <person name="Barber G.P."/>
            <person name="Haussler D."/>
            <person name="Karolchik D."/>
            <person name="Kern A.D."/>
            <person name="Kuhn R.M."/>
            <person name="Smith K.E."/>
            <person name="Zwieg A.S."/>
        </authorList>
    </citation>
    <scope>NUCLEOTIDE SEQUENCE [LARGE SCALE GENOMIC DNA]</scope>
    <source>
        <strain evidence="3">17573</strain>
    </source>
</reference>
<dbReference type="Proteomes" id="UP000006718">
    <property type="component" value="Chromosome 9"/>
</dbReference>
<evidence type="ECO:0000313" key="3">
    <source>
        <dbReference type="Proteomes" id="UP000006718"/>
    </source>
</evidence>
<dbReference type="AlphaFoldDB" id="A0A5F8AQM6"/>
<reference evidence="2" key="3">
    <citation type="submission" date="2025-08" db="UniProtKB">
        <authorList>
            <consortium name="Ensembl"/>
        </authorList>
    </citation>
    <scope>IDENTIFICATION</scope>
    <source>
        <strain evidence="2">17573</strain>
    </source>
</reference>
<organism evidence="2 3">
    <name type="scientific">Macaca mulatta</name>
    <name type="common">Rhesus macaque</name>
    <dbReference type="NCBI Taxonomy" id="9544"/>
    <lineage>
        <taxon>Eukaryota</taxon>
        <taxon>Metazoa</taxon>
        <taxon>Chordata</taxon>
        <taxon>Craniata</taxon>
        <taxon>Vertebrata</taxon>
        <taxon>Euteleostomi</taxon>
        <taxon>Mammalia</taxon>
        <taxon>Eutheria</taxon>
        <taxon>Euarchontoglires</taxon>
        <taxon>Primates</taxon>
        <taxon>Haplorrhini</taxon>
        <taxon>Catarrhini</taxon>
        <taxon>Cercopithecidae</taxon>
        <taxon>Cercopithecinae</taxon>
        <taxon>Macaca</taxon>
    </lineage>
</organism>
<feature type="transmembrane region" description="Helical" evidence="1">
    <location>
        <begin position="35"/>
        <end position="52"/>
    </location>
</feature>
<dbReference type="Bgee" id="ENSMMUG00000051192">
    <property type="expression patterns" value="Expressed in liver"/>
</dbReference>
<name>A0A5F8AQM6_MACMU</name>
<evidence type="ECO:0000256" key="1">
    <source>
        <dbReference type="SAM" id="Phobius"/>
    </source>
</evidence>